<dbReference type="InterPro" id="IPR000534">
    <property type="entry name" value="Semialdehyde_DH_NAD-bd"/>
</dbReference>
<dbReference type="RefSeq" id="WP_214185099.1">
    <property type="nucleotide sequence ID" value="NZ_BSDS01000001.1"/>
</dbReference>
<dbReference type="InterPro" id="IPR023013">
    <property type="entry name" value="AGPR_AS"/>
</dbReference>
<evidence type="ECO:0000313" key="11">
    <source>
        <dbReference type="Proteomes" id="UP001144352"/>
    </source>
</evidence>
<dbReference type="CDD" id="cd23934">
    <property type="entry name" value="AGPR_1_C"/>
    <property type="match status" value="1"/>
</dbReference>
<dbReference type="FunFam" id="3.30.360.10:FF:000014">
    <property type="entry name" value="N-acetyl-gamma-glutamyl-phosphate reductase"/>
    <property type="match status" value="1"/>
</dbReference>
<dbReference type="GO" id="GO:0003942">
    <property type="term" value="F:N-acetyl-gamma-glutamyl-phosphate reductase activity"/>
    <property type="evidence" value="ECO:0007669"/>
    <property type="project" value="UniProtKB-UniRule"/>
</dbReference>
<dbReference type="SUPFAM" id="SSF51735">
    <property type="entry name" value="NAD(P)-binding Rossmann-fold domains"/>
    <property type="match status" value="1"/>
</dbReference>
<dbReference type="GO" id="GO:0051287">
    <property type="term" value="F:NAD binding"/>
    <property type="evidence" value="ECO:0007669"/>
    <property type="project" value="InterPro"/>
</dbReference>
<comment type="caution">
    <text evidence="10">The sequence shown here is derived from an EMBL/GenBank/DDBJ whole genome shotgun (WGS) entry which is preliminary data.</text>
</comment>
<dbReference type="PANTHER" id="PTHR32338:SF10">
    <property type="entry name" value="N-ACETYL-GAMMA-GLUTAMYL-PHOSPHATE REDUCTASE, CHLOROPLASTIC-RELATED"/>
    <property type="match status" value="1"/>
</dbReference>
<comment type="subcellular location">
    <subcellularLocation>
        <location evidence="7">Cytoplasm</location>
    </subcellularLocation>
</comment>
<dbReference type="Gene3D" id="3.30.360.10">
    <property type="entry name" value="Dihydrodipicolinate Reductase, domain 2"/>
    <property type="match status" value="1"/>
</dbReference>
<protein>
    <recommendedName>
        <fullName evidence="7">N-acetyl-gamma-glutamyl-phosphate reductase</fullName>
        <shortName evidence="7">AGPR</shortName>
        <ecNumber evidence="7">1.2.1.38</ecNumber>
    </recommendedName>
    <alternativeName>
        <fullName evidence="7">N-acetyl-glutamate semialdehyde dehydrogenase</fullName>
        <shortName evidence="7">NAGSA dehydrogenase</shortName>
    </alternativeName>
</protein>
<evidence type="ECO:0000256" key="7">
    <source>
        <dbReference type="HAMAP-Rule" id="MF_00150"/>
    </source>
</evidence>
<dbReference type="InterPro" id="IPR000706">
    <property type="entry name" value="AGPR_type-1"/>
</dbReference>
<feature type="active site" evidence="7 8">
    <location>
        <position position="149"/>
    </location>
</feature>
<evidence type="ECO:0000256" key="2">
    <source>
        <dbReference type="ARBA" id="ARBA00022571"/>
    </source>
</evidence>
<dbReference type="Proteomes" id="UP001144352">
    <property type="component" value="Unassembled WGS sequence"/>
</dbReference>
<evidence type="ECO:0000256" key="3">
    <source>
        <dbReference type="ARBA" id="ARBA00022605"/>
    </source>
</evidence>
<evidence type="ECO:0000256" key="8">
    <source>
        <dbReference type="PROSITE-ProRule" id="PRU10010"/>
    </source>
</evidence>
<dbReference type="Pfam" id="PF01118">
    <property type="entry name" value="Semialdhyde_dh"/>
    <property type="match status" value="1"/>
</dbReference>
<evidence type="ECO:0000256" key="1">
    <source>
        <dbReference type="ARBA" id="ARBA00004862"/>
    </source>
</evidence>
<feature type="domain" description="Semialdehyde dehydrogenase NAD-binding" evidence="9">
    <location>
        <begin position="3"/>
        <end position="141"/>
    </location>
</feature>
<evidence type="ECO:0000256" key="4">
    <source>
        <dbReference type="ARBA" id="ARBA00022857"/>
    </source>
</evidence>
<dbReference type="Gene3D" id="3.40.50.720">
    <property type="entry name" value="NAD(P)-binding Rossmann-like Domain"/>
    <property type="match status" value="1"/>
</dbReference>
<dbReference type="InterPro" id="IPR036291">
    <property type="entry name" value="NAD(P)-bd_dom_sf"/>
</dbReference>
<organism evidence="10 11">
    <name type="scientific">Geobacter hydrogenophilus</name>
    <dbReference type="NCBI Taxonomy" id="40983"/>
    <lineage>
        <taxon>Bacteria</taxon>
        <taxon>Pseudomonadati</taxon>
        <taxon>Thermodesulfobacteriota</taxon>
        <taxon>Desulfuromonadia</taxon>
        <taxon>Geobacterales</taxon>
        <taxon>Geobacteraceae</taxon>
        <taxon>Geobacter</taxon>
    </lineage>
</organism>
<comment type="catalytic activity">
    <reaction evidence="6 7">
        <text>N-acetyl-L-glutamate 5-semialdehyde + phosphate + NADP(+) = N-acetyl-L-glutamyl 5-phosphate + NADPH + H(+)</text>
        <dbReference type="Rhea" id="RHEA:21588"/>
        <dbReference type="ChEBI" id="CHEBI:15378"/>
        <dbReference type="ChEBI" id="CHEBI:29123"/>
        <dbReference type="ChEBI" id="CHEBI:43474"/>
        <dbReference type="ChEBI" id="CHEBI:57783"/>
        <dbReference type="ChEBI" id="CHEBI:57936"/>
        <dbReference type="ChEBI" id="CHEBI:58349"/>
        <dbReference type="EC" id="1.2.1.38"/>
    </reaction>
</comment>
<dbReference type="PANTHER" id="PTHR32338">
    <property type="entry name" value="N-ACETYL-GAMMA-GLUTAMYL-PHOSPHATE REDUCTASE, CHLOROPLASTIC-RELATED-RELATED"/>
    <property type="match status" value="1"/>
</dbReference>
<dbReference type="Pfam" id="PF22698">
    <property type="entry name" value="Semialdhyde_dhC_1"/>
    <property type="match status" value="1"/>
</dbReference>
<comment type="pathway">
    <text evidence="1 7">Amino-acid biosynthesis; L-arginine biosynthesis; N(2)-acetyl-L-ornithine from L-glutamate: step 3/4.</text>
</comment>
<name>A0A9W6G165_9BACT</name>
<keyword evidence="3 7" id="KW-0028">Amino-acid biosynthesis</keyword>
<dbReference type="AlphaFoldDB" id="A0A9W6G165"/>
<comment type="function">
    <text evidence="7">Catalyzes the NADPH-dependent reduction of N-acetyl-5-glutamyl phosphate to yield N-acetyl-L-glutamate 5-semialdehyde.</text>
</comment>
<evidence type="ECO:0000259" key="9">
    <source>
        <dbReference type="SMART" id="SM00859"/>
    </source>
</evidence>
<keyword evidence="11" id="KW-1185">Reference proteome</keyword>
<keyword evidence="4 7" id="KW-0521">NADP</keyword>
<keyword evidence="2 7" id="KW-0055">Arginine biosynthesis</keyword>
<dbReference type="CDD" id="cd17895">
    <property type="entry name" value="AGPR_1_N"/>
    <property type="match status" value="1"/>
</dbReference>
<reference evidence="10" key="1">
    <citation type="submission" date="2022-12" db="EMBL/GenBank/DDBJ databases">
        <title>Reference genome sequencing for broad-spectrum identification of bacterial and archaeal isolates by mass spectrometry.</title>
        <authorList>
            <person name="Sekiguchi Y."/>
            <person name="Tourlousse D.M."/>
        </authorList>
    </citation>
    <scope>NUCLEOTIDE SEQUENCE</scope>
    <source>
        <strain evidence="10">H2</strain>
    </source>
</reference>
<dbReference type="EC" id="1.2.1.38" evidence="7"/>
<dbReference type="SMART" id="SM00859">
    <property type="entry name" value="Semialdhyde_dh"/>
    <property type="match status" value="1"/>
</dbReference>
<keyword evidence="7" id="KW-0963">Cytoplasm</keyword>
<sequence length="346" mass="37445">MLNVAVVGASGYTGVELLRLLYCHPEVAVTCITSEQSAGRPVAVVFPTLRNRYAQVLENLEPVRVAQKADLIFTALPHKAAMEVVPTFLELGKRVVDLSADYRFNDPAVYEKWYEPHMNPENLKEAVYGLPEIRREKIGDARLVGNPGCYPTSVILGLMPLLNKRLIDPSTVIADSKSGVSGAGRGAKVENLYCEVNDGFKAYGVGGVHRHIPEIEQELSLLAGKPITITFTPHLVPMDRGILSTVYARLTGTVSVAELVKLYAEFYDGEPFVRVLPAGNVPSTAHVRGSNFCDIGLAVDGRTGRVIVVSAIDNLVKGAAGQAVQNMNIMYGFPEAMGLEGLPLFP</sequence>
<dbReference type="PROSITE" id="PS01224">
    <property type="entry name" value="ARGC"/>
    <property type="match status" value="1"/>
</dbReference>
<evidence type="ECO:0000256" key="5">
    <source>
        <dbReference type="ARBA" id="ARBA00023002"/>
    </source>
</evidence>
<accession>A0A9W6G165</accession>
<dbReference type="InterPro" id="IPR058924">
    <property type="entry name" value="AGPR_dimerisation_dom"/>
</dbReference>
<proteinExistence type="inferred from homology"/>
<dbReference type="GO" id="GO:0005737">
    <property type="term" value="C:cytoplasm"/>
    <property type="evidence" value="ECO:0007669"/>
    <property type="project" value="UniProtKB-SubCell"/>
</dbReference>
<dbReference type="HAMAP" id="MF_00150">
    <property type="entry name" value="ArgC_type1"/>
    <property type="match status" value="1"/>
</dbReference>
<dbReference type="NCBIfam" id="TIGR01850">
    <property type="entry name" value="argC"/>
    <property type="match status" value="1"/>
</dbReference>
<dbReference type="GO" id="GO:0006526">
    <property type="term" value="P:L-arginine biosynthetic process"/>
    <property type="evidence" value="ECO:0007669"/>
    <property type="project" value="UniProtKB-UniRule"/>
</dbReference>
<evidence type="ECO:0000256" key="6">
    <source>
        <dbReference type="ARBA" id="ARBA00050557"/>
    </source>
</evidence>
<keyword evidence="5 7" id="KW-0560">Oxidoreductase</keyword>
<dbReference type="EMBL" id="BSDS01000001">
    <property type="protein sequence ID" value="GLI38631.1"/>
    <property type="molecule type" value="Genomic_DNA"/>
</dbReference>
<dbReference type="GO" id="GO:0070401">
    <property type="term" value="F:NADP+ binding"/>
    <property type="evidence" value="ECO:0007669"/>
    <property type="project" value="InterPro"/>
</dbReference>
<comment type="similarity">
    <text evidence="7">Belongs to the NAGSA dehydrogenase family. Type 1 subfamily.</text>
</comment>
<dbReference type="InterPro" id="IPR050085">
    <property type="entry name" value="AGPR"/>
</dbReference>
<dbReference type="SUPFAM" id="SSF55347">
    <property type="entry name" value="Glyceraldehyde-3-phosphate dehydrogenase-like, C-terminal domain"/>
    <property type="match status" value="1"/>
</dbReference>
<gene>
    <name evidence="7 10" type="primary">argC</name>
    <name evidence="10" type="ORF">GHYDROH2_21320</name>
</gene>
<evidence type="ECO:0000313" key="10">
    <source>
        <dbReference type="EMBL" id="GLI38631.1"/>
    </source>
</evidence>